<name>A0A520LK08_9GAMM</name>
<accession>A0A520LK08</accession>
<feature type="domain" description="DUF403" evidence="1">
    <location>
        <begin position="10"/>
        <end position="311"/>
    </location>
</feature>
<evidence type="ECO:0000259" key="1">
    <source>
        <dbReference type="Pfam" id="PF04168"/>
    </source>
</evidence>
<dbReference type="EMBL" id="SHBO01000052">
    <property type="protein sequence ID" value="RZO04945.1"/>
    <property type="molecule type" value="Genomic_DNA"/>
</dbReference>
<gene>
    <name evidence="2" type="ORF">EVB02_03790</name>
</gene>
<dbReference type="InterPro" id="IPR051680">
    <property type="entry name" value="ATP-dep_Glu-Cys_Ligase-2"/>
</dbReference>
<protein>
    <submittedName>
        <fullName evidence="2">Alpha-E domain-containing protein</fullName>
    </submittedName>
</protein>
<proteinExistence type="predicted"/>
<dbReference type="InterPro" id="IPR007296">
    <property type="entry name" value="DUF403"/>
</dbReference>
<evidence type="ECO:0000313" key="2">
    <source>
        <dbReference type="EMBL" id="RZO04945.1"/>
    </source>
</evidence>
<evidence type="ECO:0000313" key="3">
    <source>
        <dbReference type="Proteomes" id="UP000318148"/>
    </source>
</evidence>
<organism evidence="2 3">
    <name type="scientific">SAR92 clade bacterium</name>
    <dbReference type="NCBI Taxonomy" id="2315479"/>
    <lineage>
        <taxon>Bacteria</taxon>
        <taxon>Pseudomonadati</taxon>
        <taxon>Pseudomonadota</taxon>
        <taxon>Gammaproteobacteria</taxon>
        <taxon>Cellvibrionales</taxon>
        <taxon>Porticoccaceae</taxon>
        <taxon>SAR92 clade</taxon>
    </lineage>
</organism>
<dbReference type="Pfam" id="PF04168">
    <property type="entry name" value="Alpha-E"/>
    <property type="match status" value="1"/>
</dbReference>
<sequence length="319" mass="36893">MDCGESKLIMLSRVAYQLYWMARYLERAEDMARTVNVYTHFMMDLPKGAEIDWNVLINITENLTQATQSKRKVSEQGALRYVISSPKNPASIISSIKFARENVRTSRNMLPSEVWEIINELQNYVDEKAEKSVTRRNRFEFLSHITEKCQLLNGHIMTTLCRDHTYKFIKLGHLIERADITNRVIKSSAAAVSKRKSKNTTFDSLLWANILSATSTLGAYRQIVGPMIDGHSVIDFLYKNRDLPRSIIFCIHGILRDLKSFTDNKKILSLTTKIQTRLLRFDVRGMAFEDFDDFTTDLQNKIDTLDTMVYEILFDEGHV</sequence>
<dbReference type="PANTHER" id="PTHR34595">
    <property type="entry name" value="BLR5612 PROTEIN"/>
    <property type="match status" value="1"/>
</dbReference>
<reference evidence="2 3" key="1">
    <citation type="submission" date="2019-02" db="EMBL/GenBank/DDBJ databases">
        <title>Prokaryotic population dynamics and viral predation in marine succession experiment using metagenomics: the confinement effect.</title>
        <authorList>
            <person name="Haro-Moreno J.M."/>
            <person name="Rodriguez-Valera F."/>
            <person name="Lopez-Perez M."/>
        </authorList>
    </citation>
    <scope>NUCLEOTIDE SEQUENCE [LARGE SCALE GENOMIC DNA]</scope>
    <source>
        <strain evidence="2">MED-G169</strain>
    </source>
</reference>
<dbReference type="AlphaFoldDB" id="A0A520LK08"/>
<dbReference type="PANTHER" id="PTHR34595:SF7">
    <property type="entry name" value="SLL1039 PROTEIN"/>
    <property type="match status" value="1"/>
</dbReference>
<comment type="caution">
    <text evidence="2">The sequence shown here is derived from an EMBL/GenBank/DDBJ whole genome shotgun (WGS) entry which is preliminary data.</text>
</comment>
<dbReference type="Proteomes" id="UP000318148">
    <property type="component" value="Unassembled WGS sequence"/>
</dbReference>